<evidence type="ECO:0008006" key="4">
    <source>
        <dbReference type="Google" id="ProtNLM"/>
    </source>
</evidence>
<accession>W5UU14</accession>
<dbReference type="HOGENOM" id="CLU_071807_0_0_14"/>
<gene>
    <name evidence="2" type="ORF">MYB_02960</name>
</gene>
<keyword evidence="1" id="KW-0812">Transmembrane</keyword>
<dbReference type="Proteomes" id="UP000019229">
    <property type="component" value="Chromosome"/>
</dbReference>
<evidence type="ECO:0000313" key="2">
    <source>
        <dbReference type="EMBL" id="AHH45591.1"/>
    </source>
</evidence>
<dbReference type="EMBL" id="CP007154">
    <property type="protein sequence ID" value="AHH45591.1"/>
    <property type="molecule type" value="Genomic_DNA"/>
</dbReference>
<protein>
    <recommendedName>
        <fullName evidence="4">Substrate-specific component FolT of folate ECF transporter</fullName>
    </recommendedName>
</protein>
<reference evidence="2 3" key="1">
    <citation type="journal article" date="2014" name="Genome Announc.">
        <title>Complete Genome Sequence of Mycoplasma bovoculi Strain M165/69T (ATCC 29104).</title>
        <authorList>
            <person name="Calcutt M.J."/>
            <person name="Foecking M.F."/>
        </authorList>
    </citation>
    <scope>NUCLEOTIDE SEQUENCE [LARGE SCALE GENOMIC DNA]</scope>
    <source>
        <strain evidence="2">M165/69</strain>
    </source>
</reference>
<organism evidence="2 3">
    <name type="scientific">Mesomycoplasma bovoculi M165/69</name>
    <dbReference type="NCBI Taxonomy" id="743966"/>
    <lineage>
        <taxon>Bacteria</taxon>
        <taxon>Bacillati</taxon>
        <taxon>Mycoplasmatota</taxon>
        <taxon>Mycoplasmoidales</taxon>
        <taxon>Metamycoplasmataceae</taxon>
        <taxon>Mesomycoplasma</taxon>
    </lineage>
</organism>
<dbReference type="STRING" id="743966.MYB_02960"/>
<name>W5UU14_9BACT</name>
<evidence type="ECO:0000313" key="3">
    <source>
        <dbReference type="Proteomes" id="UP000019229"/>
    </source>
</evidence>
<feature type="transmembrane region" description="Helical" evidence="1">
    <location>
        <begin position="12"/>
        <end position="32"/>
    </location>
</feature>
<feature type="transmembrane region" description="Helical" evidence="1">
    <location>
        <begin position="53"/>
        <end position="76"/>
    </location>
</feature>
<keyword evidence="3" id="KW-1185">Reference proteome</keyword>
<dbReference type="KEGG" id="mbc:MYB_02960"/>
<sequence length="312" mass="35787">MKIKKWNNLQISFIAIFISIAVIMLIIAVRLAPFTILPTFRQSIIGLPIKITGFIFGPVIGFLTGLLSDLIAFLFIPGVYSYWYTIYMAITGLIPGLFFWLFIKQGKKWFEKENLLKKLEIKINYLKSNALLLEDFQKREKENKKIKLYEAKFQKISNWKNEKSLINFYWIASTIILLIIMVSIVLGVSFSTVDFSKFKLVKNKLGFIILILFGTSTMTTFLFVARFSNFFLKKDRYLTMVPIVAFSAVHEPIASLISAQGDVQSGALVDFSTALLTRLITSPVKIWTNLSIIYFTSRVIIPLVHKKISYNI</sequence>
<dbReference type="Gene3D" id="1.10.1760.20">
    <property type="match status" value="1"/>
</dbReference>
<keyword evidence="1" id="KW-1133">Transmembrane helix</keyword>
<dbReference type="PATRIC" id="fig|743966.3.peg.596"/>
<proteinExistence type="predicted"/>
<keyword evidence="1" id="KW-0472">Membrane</keyword>
<feature type="transmembrane region" description="Helical" evidence="1">
    <location>
        <begin position="205"/>
        <end position="225"/>
    </location>
</feature>
<dbReference type="AlphaFoldDB" id="W5UU14"/>
<dbReference type="eggNOG" id="ENOG5033T91">
    <property type="taxonomic scope" value="Bacteria"/>
</dbReference>
<evidence type="ECO:0000256" key="1">
    <source>
        <dbReference type="SAM" id="Phobius"/>
    </source>
</evidence>
<feature type="transmembrane region" description="Helical" evidence="1">
    <location>
        <begin position="82"/>
        <end position="103"/>
    </location>
</feature>
<feature type="transmembrane region" description="Helical" evidence="1">
    <location>
        <begin position="168"/>
        <end position="193"/>
    </location>
</feature>